<dbReference type="InterPro" id="IPR050763">
    <property type="entry name" value="ABC_transporter_ATP-binding"/>
</dbReference>
<dbReference type="Pfam" id="PF00005">
    <property type="entry name" value="ABC_tran"/>
    <property type="match status" value="1"/>
</dbReference>
<evidence type="ECO:0000256" key="3">
    <source>
        <dbReference type="ARBA" id="ARBA00022741"/>
    </source>
</evidence>
<keyword evidence="2" id="KW-0813">Transport</keyword>
<evidence type="ECO:0000256" key="4">
    <source>
        <dbReference type="ARBA" id="ARBA00022840"/>
    </source>
</evidence>
<dbReference type="GO" id="GO:0005524">
    <property type="term" value="F:ATP binding"/>
    <property type="evidence" value="ECO:0007669"/>
    <property type="project" value="UniProtKB-KW"/>
</dbReference>
<dbReference type="GO" id="GO:0016887">
    <property type="term" value="F:ATP hydrolysis activity"/>
    <property type="evidence" value="ECO:0007669"/>
    <property type="project" value="InterPro"/>
</dbReference>
<dbReference type="InterPro" id="IPR027417">
    <property type="entry name" value="P-loop_NTPase"/>
</dbReference>
<name>A0A1I5CU31_9FIRM</name>
<comment type="similarity">
    <text evidence="1">Belongs to the ABC transporter superfamily.</text>
</comment>
<protein>
    <submittedName>
        <fullName evidence="6">ABC-2 type transport system ATP-binding protein</fullName>
    </submittedName>
</protein>
<reference evidence="6 7" key="1">
    <citation type="submission" date="2016-10" db="EMBL/GenBank/DDBJ databases">
        <authorList>
            <person name="de Groot N.N."/>
        </authorList>
    </citation>
    <scope>NUCLEOTIDE SEQUENCE [LARGE SCALE GENOMIC DNA]</scope>
    <source>
        <strain evidence="6 7">DSM 1283</strain>
    </source>
</reference>
<sequence length="226" mass="25603">MIKLVNVNKKIGNEYILKNVNISFNNGNIYALIGPNGAGKTTIISILSKLMEPDTGDLIYENGSKNVYLLLSGERNLYYKITVKENIYYFGIIRGLSKKQIKNNIDTYKVKCEIEQLFNKKVETLSYGQKRIVATFIAMVCGSKCIILDEVTEGLDVESKTILSKMLLEVKKDKIVILVSHDLEFIATCTDFNVFIKDGTIITVNDKVDELKTLYNQYMQSKGELQ</sequence>
<accession>A0A1I5CU31</accession>
<dbReference type="InterPro" id="IPR003593">
    <property type="entry name" value="AAA+_ATPase"/>
</dbReference>
<dbReference type="SUPFAM" id="SSF52540">
    <property type="entry name" value="P-loop containing nucleoside triphosphate hydrolases"/>
    <property type="match status" value="1"/>
</dbReference>
<evidence type="ECO:0000259" key="5">
    <source>
        <dbReference type="PROSITE" id="PS50893"/>
    </source>
</evidence>
<dbReference type="PANTHER" id="PTHR42711:SF5">
    <property type="entry name" value="ABC TRANSPORTER ATP-BINDING PROTEIN NATA"/>
    <property type="match status" value="1"/>
</dbReference>
<dbReference type="SMART" id="SM00382">
    <property type="entry name" value="AAA"/>
    <property type="match status" value="1"/>
</dbReference>
<dbReference type="InterPro" id="IPR003439">
    <property type="entry name" value="ABC_transporter-like_ATP-bd"/>
</dbReference>
<gene>
    <name evidence="6" type="ORF">SAMN04489757_1046</name>
</gene>
<dbReference type="AlphaFoldDB" id="A0A1I5CU31"/>
<keyword evidence="7" id="KW-1185">Reference proteome</keyword>
<dbReference type="Proteomes" id="UP000198806">
    <property type="component" value="Unassembled WGS sequence"/>
</dbReference>
<keyword evidence="3" id="KW-0547">Nucleotide-binding</keyword>
<evidence type="ECO:0000256" key="1">
    <source>
        <dbReference type="ARBA" id="ARBA00005417"/>
    </source>
</evidence>
<dbReference type="EMBL" id="FOWD01000004">
    <property type="protein sequence ID" value="SFN90356.1"/>
    <property type="molecule type" value="Genomic_DNA"/>
</dbReference>
<dbReference type="OrthoDB" id="9804819at2"/>
<dbReference type="Gene3D" id="3.40.50.300">
    <property type="entry name" value="P-loop containing nucleotide triphosphate hydrolases"/>
    <property type="match status" value="1"/>
</dbReference>
<dbReference type="RefSeq" id="WP_091684327.1">
    <property type="nucleotide sequence ID" value="NZ_BAABFM010000079.1"/>
</dbReference>
<evidence type="ECO:0000313" key="6">
    <source>
        <dbReference type="EMBL" id="SFN90356.1"/>
    </source>
</evidence>
<proteinExistence type="inferred from homology"/>
<dbReference type="PROSITE" id="PS50893">
    <property type="entry name" value="ABC_TRANSPORTER_2"/>
    <property type="match status" value="1"/>
</dbReference>
<evidence type="ECO:0000256" key="2">
    <source>
        <dbReference type="ARBA" id="ARBA00022448"/>
    </source>
</evidence>
<keyword evidence="4 6" id="KW-0067">ATP-binding</keyword>
<feature type="domain" description="ABC transporter" evidence="5">
    <location>
        <begin position="2"/>
        <end position="223"/>
    </location>
</feature>
<organism evidence="6 7">
    <name type="scientific">Anaerocolumna aminovalerica</name>
    <dbReference type="NCBI Taxonomy" id="1527"/>
    <lineage>
        <taxon>Bacteria</taxon>
        <taxon>Bacillati</taxon>
        <taxon>Bacillota</taxon>
        <taxon>Clostridia</taxon>
        <taxon>Lachnospirales</taxon>
        <taxon>Lachnospiraceae</taxon>
        <taxon>Anaerocolumna</taxon>
    </lineage>
</organism>
<dbReference type="PANTHER" id="PTHR42711">
    <property type="entry name" value="ABC TRANSPORTER ATP-BINDING PROTEIN"/>
    <property type="match status" value="1"/>
</dbReference>
<dbReference type="STRING" id="1527.SAMN04489757_1046"/>
<evidence type="ECO:0000313" key="7">
    <source>
        <dbReference type="Proteomes" id="UP000198806"/>
    </source>
</evidence>